<reference evidence="1" key="1">
    <citation type="submission" date="2022-11" db="EMBL/GenBank/DDBJ databases">
        <title>Chromosome-level genome of Pogonophryne albipinna.</title>
        <authorList>
            <person name="Jo E."/>
        </authorList>
    </citation>
    <scope>NUCLEOTIDE SEQUENCE</scope>
    <source>
        <strain evidence="1">SGF0006</strain>
        <tissue evidence="1">Muscle</tissue>
    </source>
</reference>
<dbReference type="Proteomes" id="UP001219934">
    <property type="component" value="Unassembled WGS sequence"/>
</dbReference>
<dbReference type="AlphaFoldDB" id="A0AAD6BN28"/>
<accession>A0AAD6BN28</accession>
<organism evidence="1 2">
    <name type="scientific">Pogonophryne albipinna</name>
    <dbReference type="NCBI Taxonomy" id="1090488"/>
    <lineage>
        <taxon>Eukaryota</taxon>
        <taxon>Metazoa</taxon>
        <taxon>Chordata</taxon>
        <taxon>Craniata</taxon>
        <taxon>Vertebrata</taxon>
        <taxon>Euteleostomi</taxon>
        <taxon>Actinopterygii</taxon>
        <taxon>Neopterygii</taxon>
        <taxon>Teleostei</taxon>
        <taxon>Neoteleostei</taxon>
        <taxon>Acanthomorphata</taxon>
        <taxon>Eupercaria</taxon>
        <taxon>Perciformes</taxon>
        <taxon>Notothenioidei</taxon>
        <taxon>Pogonophryne</taxon>
    </lineage>
</organism>
<gene>
    <name evidence="1" type="ORF">JOQ06_013646</name>
</gene>
<dbReference type="EMBL" id="JAPTMU010000004">
    <property type="protein sequence ID" value="KAJ4945108.1"/>
    <property type="molecule type" value="Genomic_DNA"/>
</dbReference>
<evidence type="ECO:0000313" key="2">
    <source>
        <dbReference type="Proteomes" id="UP001219934"/>
    </source>
</evidence>
<evidence type="ECO:0000313" key="1">
    <source>
        <dbReference type="EMBL" id="KAJ4945108.1"/>
    </source>
</evidence>
<protein>
    <submittedName>
        <fullName evidence="1">Uncharacterized protein</fullName>
    </submittedName>
</protein>
<sequence length="210" mass="23598">KSTVNFSWISEEDIEKFDDKVPEVVPAVKGTMKLHQVISTKPATILGILNDQQDAGCQTDLTMEDIERMEDVLRQNTTELGDLRTKALDTKFNQESFENNEEKTKFYTGLPNFLVLLQVFQLCEPYITCGPMSVHITHNSLYKEVIFSPDNKVAVVNVNDVELSLYLMVVGMSPVQLHSAPIVDETEALFSSTQAKIGLLLFAVWALKVQ</sequence>
<keyword evidence="2" id="KW-1185">Reference proteome</keyword>
<feature type="non-terminal residue" evidence="1">
    <location>
        <position position="210"/>
    </location>
</feature>
<proteinExistence type="predicted"/>
<name>A0AAD6BN28_9TELE</name>
<comment type="caution">
    <text evidence="1">The sequence shown here is derived from an EMBL/GenBank/DDBJ whole genome shotgun (WGS) entry which is preliminary data.</text>
</comment>